<dbReference type="SMART" id="SM00871">
    <property type="entry name" value="AraC_E_bind"/>
    <property type="match status" value="1"/>
</dbReference>
<dbReference type="PANTHER" id="PTHR40055:SF1">
    <property type="entry name" value="TRANSCRIPTIONAL REGULATOR YGIV-RELATED"/>
    <property type="match status" value="1"/>
</dbReference>
<dbReference type="PANTHER" id="PTHR40055">
    <property type="entry name" value="TRANSCRIPTIONAL REGULATOR YGIV-RELATED"/>
    <property type="match status" value="1"/>
</dbReference>
<protein>
    <recommendedName>
        <fullName evidence="4">HTH araC/xylS-type domain-containing protein</fullName>
    </recommendedName>
</protein>
<dbReference type="PROSITE" id="PS01124">
    <property type="entry name" value="HTH_ARAC_FAMILY_2"/>
    <property type="match status" value="1"/>
</dbReference>
<dbReference type="Pfam" id="PF06445">
    <property type="entry name" value="GyrI-like"/>
    <property type="match status" value="1"/>
</dbReference>
<proteinExistence type="predicted"/>
<organism evidence="5">
    <name type="scientific">Tuwongella immobilis</name>
    <dbReference type="NCBI Taxonomy" id="692036"/>
    <lineage>
        <taxon>Bacteria</taxon>
        <taxon>Pseudomonadati</taxon>
        <taxon>Planctomycetota</taxon>
        <taxon>Planctomycetia</taxon>
        <taxon>Gemmatales</taxon>
        <taxon>Gemmataceae</taxon>
        <taxon>Tuwongella</taxon>
    </lineage>
</organism>
<dbReference type="PRINTS" id="PR00032">
    <property type="entry name" value="HTHARAC"/>
</dbReference>
<dbReference type="KEGG" id="tim:GMBLW1_04050"/>
<dbReference type="SUPFAM" id="SSF46689">
    <property type="entry name" value="Homeodomain-like"/>
    <property type="match status" value="2"/>
</dbReference>
<dbReference type="GO" id="GO:0003700">
    <property type="term" value="F:DNA-binding transcription factor activity"/>
    <property type="evidence" value="ECO:0007669"/>
    <property type="project" value="InterPro"/>
</dbReference>
<dbReference type="GO" id="GO:0043565">
    <property type="term" value="F:sequence-specific DNA binding"/>
    <property type="evidence" value="ECO:0007669"/>
    <property type="project" value="InterPro"/>
</dbReference>
<keyword evidence="2" id="KW-0238">DNA-binding</keyword>
<dbReference type="AlphaFoldDB" id="A0A6C2YRE1"/>
<evidence type="ECO:0000256" key="3">
    <source>
        <dbReference type="ARBA" id="ARBA00023163"/>
    </source>
</evidence>
<dbReference type="InterPro" id="IPR029442">
    <property type="entry name" value="GyrI-like"/>
</dbReference>
<dbReference type="InterPro" id="IPR010499">
    <property type="entry name" value="AraC_E-bd"/>
</dbReference>
<dbReference type="EMBL" id="LR586016">
    <property type="protein sequence ID" value="VIP03555.1"/>
    <property type="molecule type" value="Genomic_DNA"/>
</dbReference>
<dbReference type="SMART" id="SM00342">
    <property type="entry name" value="HTH_ARAC"/>
    <property type="match status" value="1"/>
</dbReference>
<dbReference type="InterPro" id="IPR050908">
    <property type="entry name" value="SmbC-like"/>
</dbReference>
<accession>A0A6C2YRE1</accession>
<dbReference type="InParanoid" id="A0A6C2YRE1"/>
<keyword evidence="6" id="KW-1185">Reference proteome</keyword>
<dbReference type="Pfam" id="PF12833">
    <property type="entry name" value="HTH_18"/>
    <property type="match status" value="1"/>
</dbReference>
<dbReference type="InterPro" id="IPR011256">
    <property type="entry name" value="Reg_factor_effector_dom_sf"/>
</dbReference>
<reference evidence="5" key="1">
    <citation type="submission" date="2019-04" db="EMBL/GenBank/DDBJ databases">
        <authorList>
            <consortium name="Science for Life Laboratories"/>
        </authorList>
    </citation>
    <scope>NUCLEOTIDE SEQUENCE</scope>
    <source>
        <strain evidence="5">MBLW1</strain>
    </source>
</reference>
<evidence type="ECO:0000313" key="6">
    <source>
        <dbReference type="Proteomes" id="UP000464378"/>
    </source>
</evidence>
<evidence type="ECO:0000259" key="4">
    <source>
        <dbReference type="PROSITE" id="PS01124"/>
    </source>
</evidence>
<dbReference type="Proteomes" id="UP000464378">
    <property type="component" value="Chromosome"/>
</dbReference>
<keyword evidence="1" id="KW-0805">Transcription regulation</keyword>
<dbReference type="EMBL" id="LR593887">
    <property type="protein sequence ID" value="VTS04478.1"/>
    <property type="molecule type" value="Genomic_DNA"/>
</dbReference>
<evidence type="ECO:0000313" key="5">
    <source>
        <dbReference type="EMBL" id="VIP03555.1"/>
    </source>
</evidence>
<evidence type="ECO:0000256" key="1">
    <source>
        <dbReference type="ARBA" id="ARBA00023015"/>
    </source>
</evidence>
<sequence length="279" mass="31247">MAVAQSISIIYQQKVSTVTGWIESHLDDALEPMELAKLAHVSPFHFHRIFRGVTGESIAGYTRRLRLERAAKRLRDTQASVTDLAFQSGYNSHEAFTRAFRDHFGVPPSAYRNESGRGFDPIDRPDGVTIERFEAIPVVKMRHIGPYEQSGTTFPQLFGWAVSQGIQPLDTVLGICWDDPEICPVERLRFDACLGSTFQPAPGAPVQSGIIPAGRYAKLLHRGPYDTLQESYLALVGGWVPTTEYELADEACIEIYFNDPAQTPPEELLTEIRVRLLDR</sequence>
<dbReference type="InterPro" id="IPR018060">
    <property type="entry name" value="HTH_AraC"/>
</dbReference>
<dbReference type="Gene3D" id="3.20.80.10">
    <property type="entry name" value="Regulatory factor, effector binding domain"/>
    <property type="match status" value="1"/>
</dbReference>
<evidence type="ECO:0000256" key="2">
    <source>
        <dbReference type="ARBA" id="ARBA00023125"/>
    </source>
</evidence>
<gene>
    <name evidence="5" type="ORF">GMBLW1_04050</name>
</gene>
<name>A0A6C2YRE1_9BACT</name>
<keyword evidence="3" id="KW-0804">Transcription</keyword>
<dbReference type="SUPFAM" id="SSF55136">
    <property type="entry name" value="Probable bacterial effector-binding domain"/>
    <property type="match status" value="1"/>
</dbReference>
<dbReference type="InterPro" id="IPR020449">
    <property type="entry name" value="Tscrpt_reg_AraC-type_HTH"/>
</dbReference>
<dbReference type="Gene3D" id="1.10.10.60">
    <property type="entry name" value="Homeodomain-like"/>
    <property type="match status" value="2"/>
</dbReference>
<dbReference type="RefSeq" id="WP_162658693.1">
    <property type="nucleotide sequence ID" value="NZ_LR593887.1"/>
</dbReference>
<dbReference type="InterPro" id="IPR009057">
    <property type="entry name" value="Homeodomain-like_sf"/>
</dbReference>
<feature type="domain" description="HTH araC/xylS-type" evidence="4">
    <location>
        <begin position="16"/>
        <end position="114"/>
    </location>
</feature>
<dbReference type="InterPro" id="IPR018062">
    <property type="entry name" value="HTH_AraC-typ_CS"/>
</dbReference>
<dbReference type="FunCoup" id="A0A6C2YRE1">
    <property type="interactions" value="1"/>
</dbReference>
<dbReference type="PROSITE" id="PS00041">
    <property type="entry name" value="HTH_ARAC_FAMILY_1"/>
    <property type="match status" value="1"/>
</dbReference>